<name>A0A0A9DVI2_ARUDO</name>
<dbReference type="EMBL" id="GBRH01208255">
    <property type="protein sequence ID" value="JAD89640.1"/>
    <property type="molecule type" value="Transcribed_RNA"/>
</dbReference>
<evidence type="ECO:0000313" key="1">
    <source>
        <dbReference type="EMBL" id="JAD89640.1"/>
    </source>
</evidence>
<sequence length="22" mass="2466">MVMLVQGTVSLQAKWMGELRTS</sequence>
<reference evidence="1" key="1">
    <citation type="submission" date="2014-09" db="EMBL/GenBank/DDBJ databases">
        <authorList>
            <person name="Magalhaes I.L.F."/>
            <person name="Oliveira U."/>
            <person name="Santos F.R."/>
            <person name="Vidigal T.H.D.A."/>
            <person name="Brescovit A.D."/>
            <person name="Santos A.J."/>
        </authorList>
    </citation>
    <scope>NUCLEOTIDE SEQUENCE</scope>
    <source>
        <tissue evidence="1">Shoot tissue taken approximately 20 cm above the soil surface</tissue>
    </source>
</reference>
<protein>
    <submittedName>
        <fullName evidence="1">Uncharacterized protein</fullName>
    </submittedName>
</protein>
<reference evidence="1" key="2">
    <citation type="journal article" date="2015" name="Data Brief">
        <title>Shoot transcriptome of the giant reed, Arundo donax.</title>
        <authorList>
            <person name="Barrero R.A."/>
            <person name="Guerrero F.D."/>
            <person name="Moolhuijzen P."/>
            <person name="Goolsby J.A."/>
            <person name="Tidwell J."/>
            <person name="Bellgard S.E."/>
            <person name="Bellgard M.I."/>
        </authorList>
    </citation>
    <scope>NUCLEOTIDE SEQUENCE</scope>
    <source>
        <tissue evidence="1">Shoot tissue taken approximately 20 cm above the soil surface</tissue>
    </source>
</reference>
<accession>A0A0A9DVI2</accession>
<dbReference type="AlphaFoldDB" id="A0A0A9DVI2"/>
<organism evidence="1">
    <name type="scientific">Arundo donax</name>
    <name type="common">Giant reed</name>
    <name type="synonym">Donax arundinaceus</name>
    <dbReference type="NCBI Taxonomy" id="35708"/>
    <lineage>
        <taxon>Eukaryota</taxon>
        <taxon>Viridiplantae</taxon>
        <taxon>Streptophyta</taxon>
        <taxon>Embryophyta</taxon>
        <taxon>Tracheophyta</taxon>
        <taxon>Spermatophyta</taxon>
        <taxon>Magnoliopsida</taxon>
        <taxon>Liliopsida</taxon>
        <taxon>Poales</taxon>
        <taxon>Poaceae</taxon>
        <taxon>PACMAD clade</taxon>
        <taxon>Arundinoideae</taxon>
        <taxon>Arundineae</taxon>
        <taxon>Arundo</taxon>
    </lineage>
</organism>
<proteinExistence type="predicted"/>